<dbReference type="EMBL" id="BQNB010012850">
    <property type="protein sequence ID" value="GJT08686.1"/>
    <property type="molecule type" value="Genomic_DNA"/>
</dbReference>
<organism evidence="1 2">
    <name type="scientific">Tanacetum coccineum</name>
    <dbReference type="NCBI Taxonomy" id="301880"/>
    <lineage>
        <taxon>Eukaryota</taxon>
        <taxon>Viridiplantae</taxon>
        <taxon>Streptophyta</taxon>
        <taxon>Embryophyta</taxon>
        <taxon>Tracheophyta</taxon>
        <taxon>Spermatophyta</taxon>
        <taxon>Magnoliopsida</taxon>
        <taxon>eudicotyledons</taxon>
        <taxon>Gunneridae</taxon>
        <taxon>Pentapetalae</taxon>
        <taxon>asterids</taxon>
        <taxon>campanulids</taxon>
        <taxon>Asterales</taxon>
        <taxon>Asteraceae</taxon>
        <taxon>Asteroideae</taxon>
        <taxon>Anthemideae</taxon>
        <taxon>Anthemidinae</taxon>
        <taxon>Tanacetum</taxon>
    </lineage>
</organism>
<evidence type="ECO:0000313" key="1">
    <source>
        <dbReference type="EMBL" id="GJT08686.1"/>
    </source>
</evidence>
<evidence type="ECO:0008006" key="3">
    <source>
        <dbReference type="Google" id="ProtNLM"/>
    </source>
</evidence>
<reference evidence="1" key="2">
    <citation type="submission" date="2022-01" db="EMBL/GenBank/DDBJ databases">
        <authorList>
            <person name="Yamashiro T."/>
            <person name="Shiraishi A."/>
            <person name="Satake H."/>
            <person name="Nakayama K."/>
        </authorList>
    </citation>
    <scope>NUCLEOTIDE SEQUENCE</scope>
</reference>
<keyword evidence="2" id="KW-1185">Reference proteome</keyword>
<dbReference type="Proteomes" id="UP001151760">
    <property type="component" value="Unassembled WGS sequence"/>
</dbReference>
<evidence type="ECO:0000313" key="2">
    <source>
        <dbReference type="Proteomes" id="UP001151760"/>
    </source>
</evidence>
<name>A0ABQ5B5D3_9ASTR</name>
<reference evidence="1" key="1">
    <citation type="journal article" date="2022" name="Int. J. Mol. Sci.">
        <title>Draft Genome of Tanacetum Coccineum: Genomic Comparison of Closely Related Tanacetum-Family Plants.</title>
        <authorList>
            <person name="Yamashiro T."/>
            <person name="Shiraishi A."/>
            <person name="Nakayama K."/>
            <person name="Satake H."/>
        </authorList>
    </citation>
    <scope>NUCLEOTIDE SEQUENCE</scope>
</reference>
<protein>
    <recommendedName>
        <fullName evidence="3">Gag-Pol polyprotein</fullName>
    </recommendedName>
</protein>
<comment type="caution">
    <text evidence="1">The sequence shown here is derived from an EMBL/GenBank/DDBJ whole genome shotgun (WGS) entry which is preliminary data.</text>
</comment>
<sequence length="147" mass="17305">MSTLAEFMIVVGAENRPPMLDKTMYNSWQSRMLLYLKGKKNGRTMLESIENGPLVYPTIEENGAIRPKKYAKLSEKEKLQDDSKDIWDRVKLLMQGTELSYQERECKLYNEFDKFTSIKGESLHEYYLFFSQLINDMYTIGMTMQQV</sequence>
<gene>
    <name evidence="1" type="ORF">Tco_0843148</name>
</gene>
<accession>A0ABQ5B5D3</accession>
<proteinExistence type="predicted"/>